<dbReference type="HOGENOM" id="CLU_3164466_0_0_9"/>
<dbReference type="Proteomes" id="UP000006960">
    <property type="component" value="Unassembled WGS sequence"/>
</dbReference>
<evidence type="ECO:0000313" key="2">
    <source>
        <dbReference type="Proteomes" id="UP000006960"/>
    </source>
</evidence>
<accession>J8IC32</accession>
<reference evidence="1 2" key="1">
    <citation type="submission" date="2012-04" db="EMBL/GenBank/DDBJ databases">
        <title>The Genome Sequence of Bacillus cereus VD048.</title>
        <authorList>
            <consortium name="The Broad Institute Genome Sequencing Platform"/>
            <consortium name="The Broad Institute Genome Sequencing Center for Infectious Disease"/>
            <person name="Feldgarden M."/>
            <person name="Van der Auwera G.A."/>
            <person name="Mahillon J."/>
            <person name="Duprez V."/>
            <person name="Timmery S."/>
            <person name="Mattelet C."/>
            <person name="Dierick K."/>
            <person name="Sun M."/>
            <person name="Yu Z."/>
            <person name="Zhu L."/>
            <person name="Hu X."/>
            <person name="Shank E.B."/>
            <person name="Swiecicka I."/>
            <person name="Hansen B.M."/>
            <person name="Andrup L."/>
            <person name="Young S.K."/>
            <person name="Zeng Q."/>
            <person name="Gargeya S."/>
            <person name="Fitzgerald M."/>
            <person name="Haas B."/>
            <person name="Abouelleil A."/>
            <person name="Alvarado L."/>
            <person name="Arachchi H.M."/>
            <person name="Berlin A."/>
            <person name="Chapman S.B."/>
            <person name="Goldberg J."/>
            <person name="Griggs A."/>
            <person name="Gujja S."/>
            <person name="Hansen M."/>
            <person name="Howarth C."/>
            <person name="Imamovic A."/>
            <person name="Larimer J."/>
            <person name="McCowen C."/>
            <person name="Montmayeur A."/>
            <person name="Murphy C."/>
            <person name="Neiman D."/>
            <person name="Pearson M."/>
            <person name="Priest M."/>
            <person name="Roberts A."/>
            <person name="Saif S."/>
            <person name="Shea T."/>
            <person name="Sisk P."/>
            <person name="Sykes S."/>
            <person name="Wortman J."/>
            <person name="Nusbaum C."/>
            <person name="Birren B."/>
        </authorList>
    </citation>
    <scope>NUCLEOTIDE SEQUENCE [LARGE SCALE GENOMIC DNA]</scope>
    <source>
        <strain evidence="1 2">VD048</strain>
    </source>
</reference>
<protein>
    <submittedName>
        <fullName evidence="1">Uncharacterized protein</fullName>
    </submittedName>
</protein>
<name>J8IC32_BACCE</name>
<proteinExistence type="predicted"/>
<sequence>MLELIKTYRKEKKQLGLILKCVWEKWRFNEMAINAVRRFFRTKCHIY</sequence>
<comment type="caution">
    <text evidence="1">The sequence shown here is derived from an EMBL/GenBank/DDBJ whole genome shotgun (WGS) entry which is preliminary data.</text>
</comment>
<dbReference type="EMBL" id="AHEU01000008">
    <property type="protein sequence ID" value="EJR35980.1"/>
    <property type="molecule type" value="Genomic_DNA"/>
</dbReference>
<evidence type="ECO:0000313" key="1">
    <source>
        <dbReference type="EMBL" id="EJR35980.1"/>
    </source>
</evidence>
<gene>
    <name evidence="1" type="ORF">IIG_01668</name>
</gene>
<organism evidence="1 2">
    <name type="scientific">Bacillus cereus VD048</name>
    <dbReference type="NCBI Taxonomy" id="1053226"/>
    <lineage>
        <taxon>Bacteria</taxon>
        <taxon>Bacillati</taxon>
        <taxon>Bacillota</taxon>
        <taxon>Bacilli</taxon>
        <taxon>Bacillales</taxon>
        <taxon>Bacillaceae</taxon>
        <taxon>Bacillus</taxon>
        <taxon>Bacillus cereus group</taxon>
    </lineage>
</organism>
<dbReference type="AlphaFoldDB" id="J8IC32"/>